<organism evidence="1 2">
    <name type="scientific">Clavispora lusitaniae</name>
    <name type="common">Candida lusitaniae</name>
    <dbReference type="NCBI Taxonomy" id="36911"/>
    <lineage>
        <taxon>Eukaryota</taxon>
        <taxon>Fungi</taxon>
        <taxon>Dikarya</taxon>
        <taxon>Ascomycota</taxon>
        <taxon>Saccharomycotina</taxon>
        <taxon>Pichiomycetes</taxon>
        <taxon>Metschnikowiaceae</taxon>
        <taxon>Clavispora</taxon>
    </lineage>
</organism>
<evidence type="ECO:0000313" key="2">
    <source>
        <dbReference type="Proteomes" id="UP000326582"/>
    </source>
</evidence>
<proteinExistence type="predicted"/>
<dbReference type="EMBL" id="CP038484">
    <property type="protein sequence ID" value="QFZ25977.1"/>
    <property type="molecule type" value="Genomic_DNA"/>
</dbReference>
<keyword evidence="2" id="KW-1185">Reference proteome</keyword>
<name>A0ACD0WER8_CLALS</name>
<protein>
    <submittedName>
        <fullName evidence="1">Ribosome biogenesis protein</fullName>
    </submittedName>
</protein>
<dbReference type="Proteomes" id="UP000326582">
    <property type="component" value="Chromosome 1"/>
</dbReference>
<evidence type="ECO:0000313" key="1">
    <source>
        <dbReference type="EMBL" id="QFZ25977.1"/>
    </source>
</evidence>
<reference evidence="2" key="1">
    <citation type="journal article" date="2019" name="MBio">
        <title>Comparative genomics for the elucidation of multidrug resistance (MDR) in Candida lusitaniae.</title>
        <authorList>
            <person name="Kannan A."/>
            <person name="Asner S.A."/>
            <person name="Trachsel E."/>
            <person name="Kelly S."/>
            <person name="Parker J."/>
            <person name="Sanglard D."/>
        </authorList>
    </citation>
    <scope>NUCLEOTIDE SEQUENCE [LARGE SCALE GENOMIC DNA]</scope>
    <source>
        <strain evidence="2">P1</strain>
    </source>
</reference>
<sequence length="412" mass="47224">MHPHLEKTTSGSSPNISTPKMESKPKGQPSRHGKKAWRKNIDVDDIQAGLEAKRENEVLLGDDSDFIIDNEGDSKSKTPTFVRKTSEILANKSKVPSVSSRKVKHKVSKSQANRLMALAGRSVTTSKVQARSEKEGIIRASSLDVWGTASEEELPEVYKKTPFLSYTAAKKAPKTLSHQPVALETPAPLETVVHAGKSYNPDLKSWKDLINKEFNLENSIEMKRQEMEEHQKRIQYLIATLDDKEFEESDDEEGKEDEGAGENEDEDDSYKLSLNERTELKIKTKTRRNKEMRHKQRLELEKKLKDLKKQIRDLSNLETIESEVEKKLSSVKKRSERKYRRHGKHEVGFKPIEVKLSDELTSNLRTMKPEGNLLYDQMYKLQAQGKVAATVPQKHKRKAVKITEKWSYKDFK</sequence>
<gene>
    <name evidence="1" type="ORF">EJF14_11101</name>
</gene>
<accession>A0ACD0WER8</accession>